<dbReference type="OrthoDB" id="9797575at2"/>
<proteinExistence type="predicted"/>
<keyword evidence="2" id="KW-1185">Reference proteome</keyword>
<dbReference type="EMBL" id="QUQO01000001">
    <property type="protein sequence ID" value="RFB05642.1"/>
    <property type="molecule type" value="Genomic_DNA"/>
</dbReference>
<keyword evidence="1" id="KW-0132">Cell division</keyword>
<dbReference type="InParanoid" id="A0A371RJL2"/>
<dbReference type="InterPro" id="IPR007838">
    <property type="entry name" value="Cell_div_ZapA-like"/>
</dbReference>
<comment type="caution">
    <text evidence="1">The sequence shown here is derived from an EMBL/GenBank/DDBJ whole genome shotgun (WGS) entry which is preliminary data.</text>
</comment>
<organism evidence="1 2">
    <name type="scientific">Parvularcula marina</name>
    <dbReference type="NCBI Taxonomy" id="2292771"/>
    <lineage>
        <taxon>Bacteria</taxon>
        <taxon>Pseudomonadati</taxon>
        <taxon>Pseudomonadota</taxon>
        <taxon>Alphaproteobacteria</taxon>
        <taxon>Parvularculales</taxon>
        <taxon>Parvularculaceae</taxon>
        <taxon>Parvularcula</taxon>
    </lineage>
</organism>
<dbReference type="Proteomes" id="UP000264589">
    <property type="component" value="Unassembled WGS sequence"/>
</dbReference>
<accession>A0A371RJL2</accession>
<dbReference type="RefSeq" id="WP_116392275.1">
    <property type="nucleotide sequence ID" value="NZ_CAXQPM010000025.1"/>
</dbReference>
<protein>
    <submittedName>
        <fullName evidence="1">Cell division protein ZapA</fullName>
    </submittedName>
</protein>
<reference evidence="1 2" key="1">
    <citation type="submission" date="2018-08" db="EMBL/GenBank/DDBJ databases">
        <title>Parvularcula sp. SM1705, isolated from surface water of the South Sea China.</title>
        <authorList>
            <person name="Sun L."/>
        </authorList>
    </citation>
    <scope>NUCLEOTIDE SEQUENCE [LARGE SCALE GENOMIC DNA]</scope>
    <source>
        <strain evidence="1 2">SM1705</strain>
    </source>
</reference>
<evidence type="ECO:0000313" key="2">
    <source>
        <dbReference type="Proteomes" id="UP000264589"/>
    </source>
</evidence>
<name>A0A371RJL2_9PROT</name>
<keyword evidence="1" id="KW-0131">Cell cycle</keyword>
<evidence type="ECO:0000313" key="1">
    <source>
        <dbReference type="EMBL" id="RFB05642.1"/>
    </source>
</evidence>
<gene>
    <name evidence="1" type="ORF">DX908_10410</name>
</gene>
<dbReference type="SUPFAM" id="SSF102829">
    <property type="entry name" value="Cell division protein ZapA-like"/>
    <property type="match status" value="1"/>
</dbReference>
<dbReference type="AlphaFoldDB" id="A0A371RJL2"/>
<dbReference type="Pfam" id="PF05164">
    <property type="entry name" value="ZapA"/>
    <property type="match status" value="1"/>
</dbReference>
<dbReference type="InterPro" id="IPR036192">
    <property type="entry name" value="Cell_div_ZapA-like_sf"/>
</dbReference>
<dbReference type="GO" id="GO:0051301">
    <property type="term" value="P:cell division"/>
    <property type="evidence" value="ECO:0007669"/>
    <property type="project" value="UniProtKB-KW"/>
</dbReference>
<sequence>MAEVRINVNGQGYSLKVSDGQEDRLRQLAAHFNSHVDRLAEEHGHIAEARLLLLAGLTVCEEYFEAQGTETALAHAALAQDLERAASRIEACAARLSGKADAADA</sequence>